<dbReference type="PANTHER" id="PTHR42684:SF17">
    <property type="entry name" value="ADENOSYLMETHIONINE-8-AMINO-7-OXONONANOATE AMINOTRANSFERASE"/>
    <property type="match status" value="1"/>
</dbReference>
<dbReference type="EMBL" id="JAPDDT010000008">
    <property type="protein sequence ID" value="MCW1924418.1"/>
    <property type="molecule type" value="Genomic_DNA"/>
</dbReference>
<comment type="caution">
    <text evidence="10">The sequence shown here is derived from an EMBL/GenBank/DDBJ whole genome shotgun (WGS) entry which is preliminary data.</text>
</comment>
<evidence type="ECO:0000256" key="1">
    <source>
        <dbReference type="ARBA" id="ARBA00001933"/>
    </source>
</evidence>
<dbReference type="Pfam" id="PF00202">
    <property type="entry name" value="Aminotran_3"/>
    <property type="match status" value="1"/>
</dbReference>
<comment type="pathway">
    <text evidence="2 9">Cofactor biosynthesis; biotin biosynthesis; 7,8-diaminononanoate from 8-amino-7-oxononanoate (SAM route): step 1/1.</text>
</comment>
<keyword evidence="5 9" id="KW-0949">S-adenosyl-L-methionine</keyword>
<evidence type="ECO:0000256" key="6">
    <source>
        <dbReference type="ARBA" id="ARBA00022756"/>
    </source>
</evidence>
<dbReference type="InterPro" id="IPR015421">
    <property type="entry name" value="PyrdxlP-dep_Trfase_major"/>
</dbReference>
<dbReference type="EC" id="2.6.1.62" evidence="9"/>
<feature type="site" description="Participates in the substrate recognition with KAPA and in a stacking interaction with the adenine ring of SAM" evidence="9">
    <location>
        <position position="20"/>
    </location>
</feature>
<dbReference type="PANTHER" id="PTHR42684">
    <property type="entry name" value="ADENOSYLMETHIONINE-8-AMINO-7-OXONONANOATE AMINOTRANSFERASE"/>
    <property type="match status" value="1"/>
</dbReference>
<comment type="caution">
    <text evidence="9">Lacks conserved residue(s) required for the propagation of feature annotation.</text>
</comment>
<comment type="subunit">
    <text evidence="9">Homodimer.</text>
</comment>
<evidence type="ECO:0000313" key="10">
    <source>
        <dbReference type="EMBL" id="MCW1924418.1"/>
    </source>
</evidence>
<comment type="cofactor">
    <cofactor evidence="1 9">
        <name>pyridoxal 5'-phosphate</name>
        <dbReference type="ChEBI" id="CHEBI:597326"/>
    </cofactor>
</comment>
<evidence type="ECO:0000256" key="5">
    <source>
        <dbReference type="ARBA" id="ARBA00022691"/>
    </source>
</evidence>
<evidence type="ECO:0000256" key="8">
    <source>
        <dbReference type="ARBA" id="ARBA00048449"/>
    </source>
</evidence>
<evidence type="ECO:0000256" key="9">
    <source>
        <dbReference type="HAMAP-Rule" id="MF_00834"/>
    </source>
</evidence>
<reference evidence="10 11" key="1">
    <citation type="submission" date="2022-10" db="EMBL/GenBank/DDBJ databases">
        <title>Luteolibacter arcticus strain CCTCC AB 2014275, whole genome shotgun sequencing project.</title>
        <authorList>
            <person name="Zhao G."/>
            <person name="Shen L."/>
        </authorList>
    </citation>
    <scope>NUCLEOTIDE SEQUENCE [LARGE SCALE GENOMIC DNA]</scope>
    <source>
        <strain evidence="10 11">CCTCC AB 2014275</strain>
    </source>
</reference>
<feature type="binding site" evidence="9">
    <location>
        <position position="151"/>
    </location>
    <ligand>
        <name>substrate</name>
    </ligand>
</feature>
<comment type="subcellular location">
    <subcellularLocation>
        <location evidence="9">Cytoplasm</location>
    </subcellularLocation>
</comment>
<feature type="binding site" evidence="9">
    <location>
        <position position="383"/>
    </location>
    <ligand>
        <name>substrate</name>
    </ligand>
</feature>
<dbReference type="GO" id="GO:0004015">
    <property type="term" value="F:adenosylmethionine-8-amino-7-oxononanoate transaminase activity"/>
    <property type="evidence" value="ECO:0007669"/>
    <property type="project" value="UniProtKB-EC"/>
</dbReference>
<keyword evidence="7 9" id="KW-0663">Pyridoxal phosphate</keyword>
<dbReference type="InterPro" id="IPR049704">
    <property type="entry name" value="Aminotrans_3_PPA_site"/>
</dbReference>
<evidence type="ECO:0000313" key="11">
    <source>
        <dbReference type="Proteomes" id="UP001320876"/>
    </source>
</evidence>
<dbReference type="InterPro" id="IPR005815">
    <property type="entry name" value="BioA"/>
</dbReference>
<feature type="binding site" evidence="9">
    <location>
        <begin position="118"/>
        <end position="119"/>
    </location>
    <ligand>
        <name>pyridoxal 5'-phosphate</name>
        <dbReference type="ChEBI" id="CHEBI:597326"/>
    </ligand>
</feature>
<proteinExistence type="inferred from homology"/>
<keyword evidence="6 9" id="KW-0093">Biotin biosynthesis</keyword>
<dbReference type="SUPFAM" id="SSF53383">
    <property type="entry name" value="PLP-dependent transferases"/>
    <property type="match status" value="1"/>
</dbReference>
<dbReference type="PROSITE" id="PS00600">
    <property type="entry name" value="AA_TRANSFER_CLASS_3"/>
    <property type="match status" value="1"/>
</dbReference>
<keyword evidence="3 9" id="KW-0032">Aminotransferase</keyword>
<dbReference type="Gene3D" id="3.40.640.10">
    <property type="entry name" value="Type I PLP-dependent aspartate aminotransferase-like (Major domain)"/>
    <property type="match status" value="1"/>
</dbReference>
<feature type="binding site" evidence="9">
    <location>
        <position position="300"/>
    </location>
    <ligand>
        <name>substrate</name>
    </ligand>
</feature>
<comment type="function">
    <text evidence="9">Catalyzes the transfer of the alpha-amino group from S-adenosyl-L-methionine (SAM) to 7-keto-8-aminopelargonic acid (KAPA) to form 7,8-diaminopelargonic acid (DAPA). It is the only aminotransferase known to utilize SAM as an amino donor.</text>
</comment>
<keyword evidence="4 9" id="KW-0808">Transferase</keyword>
<dbReference type="Gene3D" id="3.90.1150.10">
    <property type="entry name" value="Aspartate Aminotransferase, domain 1"/>
    <property type="match status" value="1"/>
</dbReference>
<dbReference type="HAMAP" id="MF_00834">
    <property type="entry name" value="BioA"/>
    <property type="match status" value="1"/>
</dbReference>
<name>A0ABT3GLN6_9BACT</name>
<dbReference type="InterPro" id="IPR005814">
    <property type="entry name" value="Aminotrans_3"/>
</dbReference>
<evidence type="ECO:0000256" key="2">
    <source>
        <dbReference type="ARBA" id="ARBA00005063"/>
    </source>
</evidence>
<keyword evidence="9" id="KW-0963">Cytoplasm</keyword>
<organism evidence="10 11">
    <name type="scientific">Luteolibacter arcticus</name>
    <dbReference type="NCBI Taxonomy" id="1581411"/>
    <lineage>
        <taxon>Bacteria</taxon>
        <taxon>Pseudomonadati</taxon>
        <taxon>Verrucomicrobiota</taxon>
        <taxon>Verrucomicrobiia</taxon>
        <taxon>Verrucomicrobiales</taxon>
        <taxon>Verrucomicrobiaceae</taxon>
        <taxon>Luteolibacter</taxon>
    </lineage>
</organism>
<dbReference type="InterPro" id="IPR015424">
    <property type="entry name" value="PyrdxlP-dep_Trfase"/>
</dbReference>
<sequence length="414" mass="45563">MRDDTRRWIEADKAHCWHPFTPQQAWTDGEPLVLVRGEGAWLWDSEGRKYLDGNSSIWTNIHGHNHPALNAAITRQLGEVAHTSYLGFANPRASELAERLCGFFPAGTLERVFFSDDGSTAIECAMKMAIQYRQQTGEPERTGFIAFDQAYHGDTMGAASLGGVSRFHDRFRRHGVPVTFVSGMGALRHLPAEAVRSTAAVVIEPLIQGVNEMRPWPAGMLRELRAWCDAHDVHLMLDEVMTGFGRTGKMFACQHEEVIPDFLCLAKGLTGGYMPMAATLATAAVYDAFLGADDRAFYYGHSYTANPLGCAVALASLDVFEEERVLERLRPKIALMAELLDELRTTTPRVRAVRQCGFVAGIEVDGGGAQVCLAAREQGLLTRPIRDTIVLMPPLCTTEDELRLAIRAIAMAAG</sequence>
<feature type="binding site" evidence="9">
    <location>
        <position position="267"/>
    </location>
    <ligand>
        <name>substrate</name>
    </ligand>
</feature>
<feature type="binding site" evidence="9">
    <location>
        <begin position="301"/>
        <end position="302"/>
    </location>
    <ligand>
        <name>pyridoxal 5'-phosphate</name>
        <dbReference type="ChEBI" id="CHEBI:597326"/>
    </ligand>
</feature>
<evidence type="ECO:0000256" key="7">
    <source>
        <dbReference type="ARBA" id="ARBA00022898"/>
    </source>
</evidence>
<protein>
    <recommendedName>
        <fullName evidence="9">Adenosylmethionine-8-amino-7-oxononanoate aminotransferase</fullName>
        <ecNumber evidence="9">2.6.1.62</ecNumber>
    </recommendedName>
    <alternativeName>
        <fullName evidence="9">7,8-diamino-pelargonic acid aminotransferase</fullName>
        <shortName evidence="9">DAPA AT</shortName>
        <shortName evidence="9">DAPA aminotransferase</shortName>
    </alternativeName>
    <alternativeName>
        <fullName evidence="9">7,8-diaminononanoate synthase</fullName>
        <shortName evidence="9">DANS</shortName>
    </alternativeName>
    <alternativeName>
        <fullName evidence="9">Diaminopelargonic acid synthase</fullName>
    </alternativeName>
</protein>
<dbReference type="InterPro" id="IPR015422">
    <property type="entry name" value="PyrdxlP-dep_Trfase_small"/>
</dbReference>
<feature type="binding site" evidence="9">
    <location>
        <position position="238"/>
    </location>
    <ligand>
        <name>pyridoxal 5'-phosphate</name>
        <dbReference type="ChEBI" id="CHEBI:597326"/>
    </ligand>
</feature>
<comment type="catalytic activity">
    <reaction evidence="8 9">
        <text>(8S)-8-amino-7-oxononanoate + S-adenosyl-L-methionine = S-adenosyl-4-methylsulfanyl-2-oxobutanoate + (7R,8S)-7,8-diammoniononanoate</text>
        <dbReference type="Rhea" id="RHEA:16861"/>
        <dbReference type="ChEBI" id="CHEBI:16490"/>
        <dbReference type="ChEBI" id="CHEBI:59789"/>
        <dbReference type="ChEBI" id="CHEBI:149468"/>
        <dbReference type="ChEBI" id="CHEBI:149469"/>
        <dbReference type="EC" id="2.6.1.62"/>
    </reaction>
</comment>
<dbReference type="CDD" id="cd00610">
    <property type="entry name" value="OAT_like"/>
    <property type="match status" value="1"/>
</dbReference>
<dbReference type="Proteomes" id="UP001320876">
    <property type="component" value="Unassembled WGS sequence"/>
</dbReference>
<gene>
    <name evidence="9 10" type="primary">bioA</name>
    <name evidence="10" type="ORF">OKA05_17765</name>
</gene>
<evidence type="ECO:0000256" key="3">
    <source>
        <dbReference type="ARBA" id="ARBA00022576"/>
    </source>
</evidence>
<accession>A0ABT3GLN6</accession>
<evidence type="ECO:0000256" key="4">
    <source>
        <dbReference type="ARBA" id="ARBA00022679"/>
    </source>
</evidence>
<keyword evidence="11" id="KW-1185">Reference proteome</keyword>
<comment type="similarity">
    <text evidence="9">Belongs to the class-III pyridoxal-phosphate-dependent aminotransferase family. BioA subfamily.</text>
</comment>
<feature type="modified residue" description="N6-(pyridoxal phosphate)lysine" evidence="9">
    <location>
        <position position="267"/>
    </location>
</feature>
<dbReference type="NCBIfam" id="TIGR00508">
    <property type="entry name" value="bioA"/>
    <property type="match status" value="1"/>
</dbReference>
<dbReference type="RefSeq" id="WP_264488527.1">
    <property type="nucleotide sequence ID" value="NZ_JAPDDT010000008.1"/>
</dbReference>